<dbReference type="AlphaFoldDB" id="A0A0J7BBT2"/>
<protein>
    <submittedName>
        <fullName evidence="1">Uncharacterized protein</fullName>
    </submittedName>
</protein>
<sequence length="186" mass="21160">MAIDKIAAKGHRKKKKEIRHLFRIQIQTKDGHEYLKTSFVQLIDNFAFSEADQLLKKESFVYERSLFGEWKAPEQVLNSRAFICASSSENKHGAWPCFDRAEANNVWMLAAAWKTELRATPMPFRERAKNERASSEDPFPAANPINVLSLKIPPTPTMAHGAHRLRGPVRAYIYAMSIRSLSCLSA</sequence>
<name>A0A0J7BBT2_COCIT</name>
<proteinExistence type="predicted"/>
<reference evidence="2" key="1">
    <citation type="journal article" date="2010" name="Genome Res.">
        <title>Population genomic sequencing of Coccidioides fungi reveals recent hybridization and transposon control.</title>
        <authorList>
            <person name="Neafsey D.E."/>
            <person name="Barker B.M."/>
            <person name="Sharpton T.J."/>
            <person name="Stajich J.E."/>
            <person name="Park D.J."/>
            <person name="Whiston E."/>
            <person name="Hung C.-Y."/>
            <person name="McMahan C."/>
            <person name="White J."/>
            <person name="Sykes S."/>
            <person name="Heiman D."/>
            <person name="Young S."/>
            <person name="Zeng Q."/>
            <person name="Abouelleil A."/>
            <person name="Aftuck L."/>
            <person name="Bessette D."/>
            <person name="Brown A."/>
            <person name="FitzGerald M."/>
            <person name="Lui A."/>
            <person name="Macdonald J.P."/>
            <person name="Priest M."/>
            <person name="Orbach M.J."/>
            <person name="Galgiani J.N."/>
            <person name="Kirkland T.N."/>
            <person name="Cole G.T."/>
            <person name="Birren B.W."/>
            <person name="Henn M.R."/>
            <person name="Taylor J.W."/>
            <person name="Rounsley S.D."/>
        </authorList>
    </citation>
    <scope>NUCLEOTIDE SEQUENCE [LARGE SCALE GENOMIC DNA]</scope>
    <source>
        <strain evidence="2">RMSCC 2394</strain>
    </source>
</reference>
<accession>A0A0J7BBT2</accession>
<evidence type="ECO:0000313" key="2">
    <source>
        <dbReference type="Proteomes" id="UP000054565"/>
    </source>
</evidence>
<organism evidence="1 2">
    <name type="scientific">Coccidioides immitis RMSCC 2394</name>
    <dbReference type="NCBI Taxonomy" id="404692"/>
    <lineage>
        <taxon>Eukaryota</taxon>
        <taxon>Fungi</taxon>
        <taxon>Dikarya</taxon>
        <taxon>Ascomycota</taxon>
        <taxon>Pezizomycotina</taxon>
        <taxon>Eurotiomycetes</taxon>
        <taxon>Eurotiomycetidae</taxon>
        <taxon>Onygenales</taxon>
        <taxon>Onygenaceae</taxon>
        <taxon>Coccidioides</taxon>
    </lineage>
</organism>
<gene>
    <name evidence="1" type="ORF">CIRG_07188</name>
</gene>
<dbReference type="EMBL" id="DS028097">
    <property type="protein sequence ID" value="KMP07507.1"/>
    <property type="molecule type" value="Genomic_DNA"/>
</dbReference>
<evidence type="ECO:0000313" key="1">
    <source>
        <dbReference type="EMBL" id="KMP07507.1"/>
    </source>
</evidence>
<dbReference type="Proteomes" id="UP000054565">
    <property type="component" value="Unassembled WGS sequence"/>
</dbReference>